<feature type="compositionally biased region" description="Polar residues" evidence="1">
    <location>
        <begin position="29"/>
        <end position="38"/>
    </location>
</feature>
<dbReference type="EMBL" id="NJHN03000032">
    <property type="protein sequence ID" value="KAH9423196.1"/>
    <property type="molecule type" value="Genomic_DNA"/>
</dbReference>
<evidence type="ECO:0000313" key="2">
    <source>
        <dbReference type="EMBL" id="KAH9423196.1"/>
    </source>
</evidence>
<reference evidence="2 3" key="1">
    <citation type="journal article" date="2018" name="J. Allergy Clin. Immunol.">
        <title>High-quality assembly of Dermatophagoides pteronyssinus genome and transcriptome reveals a wide range of novel allergens.</title>
        <authorList>
            <person name="Liu X.Y."/>
            <person name="Yang K.Y."/>
            <person name="Wang M.Q."/>
            <person name="Kwok J.S."/>
            <person name="Zeng X."/>
            <person name="Yang Z."/>
            <person name="Xiao X.J."/>
            <person name="Lau C.P."/>
            <person name="Li Y."/>
            <person name="Huang Z.M."/>
            <person name="Ba J.G."/>
            <person name="Yim A.K."/>
            <person name="Ouyang C.Y."/>
            <person name="Ngai S.M."/>
            <person name="Chan T.F."/>
            <person name="Leung E.L."/>
            <person name="Liu L."/>
            <person name="Liu Z.G."/>
            <person name="Tsui S.K."/>
        </authorList>
    </citation>
    <scope>NUCLEOTIDE SEQUENCE [LARGE SCALE GENOMIC DNA]</scope>
    <source>
        <strain evidence="2">Derp</strain>
    </source>
</reference>
<feature type="region of interest" description="Disordered" evidence="1">
    <location>
        <begin position="25"/>
        <end position="69"/>
    </location>
</feature>
<reference evidence="2 3" key="2">
    <citation type="journal article" date="2022" name="Mol. Biol. Evol.">
        <title>Comparative Genomics Reveals Insights into the Divergent Evolution of Astigmatic Mites and Household Pest Adaptations.</title>
        <authorList>
            <person name="Xiong Q."/>
            <person name="Wan A.T."/>
            <person name="Liu X."/>
            <person name="Fung C.S."/>
            <person name="Xiao X."/>
            <person name="Malainual N."/>
            <person name="Hou J."/>
            <person name="Wang L."/>
            <person name="Wang M."/>
            <person name="Yang K.Y."/>
            <person name="Cui Y."/>
            <person name="Leung E.L."/>
            <person name="Nong W."/>
            <person name="Shin S.K."/>
            <person name="Au S.W."/>
            <person name="Jeong K.Y."/>
            <person name="Chew F.T."/>
            <person name="Hui J.H."/>
            <person name="Leung T.F."/>
            <person name="Tungtrongchitr A."/>
            <person name="Zhong N."/>
            <person name="Liu Z."/>
            <person name="Tsui S.K."/>
        </authorList>
    </citation>
    <scope>NUCLEOTIDE SEQUENCE [LARGE SCALE GENOMIC DNA]</scope>
    <source>
        <strain evidence="2">Derp</strain>
    </source>
</reference>
<comment type="caution">
    <text evidence="2">The sequence shown here is derived from an EMBL/GenBank/DDBJ whole genome shotgun (WGS) entry which is preliminary data.</text>
</comment>
<name>A0ABQ8JKR4_DERPT</name>
<feature type="compositionally biased region" description="Low complexity" evidence="1">
    <location>
        <begin position="49"/>
        <end position="69"/>
    </location>
</feature>
<keyword evidence="3" id="KW-1185">Reference proteome</keyword>
<organism evidence="2 3">
    <name type="scientific">Dermatophagoides pteronyssinus</name>
    <name type="common">European house dust mite</name>
    <dbReference type="NCBI Taxonomy" id="6956"/>
    <lineage>
        <taxon>Eukaryota</taxon>
        <taxon>Metazoa</taxon>
        <taxon>Ecdysozoa</taxon>
        <taxon>Arthropoda</taxon>
        <taxon>Chelicerata</taxon>
        <taxon>Arachnida</taxon>
        <taxon>Acari</taxon>
        <taxon>Acariformes</taxon>
        <taxon>Sarcoptiformes</taxon>
        <taxon>Astigmata</taxon>
        <taxon>Psoroptidia</taxon>
        <taxon>Analgoidea</taxon>
        <taxon>Pyroglyphidae</taxon>
        <taxon>Dermatophagoidinae</taxon>
        <taxon>Dermatophagoides</taxon>
    </lineage>
</organism>
<sequence length="69" mass="8328">MLDDKTGKEFAYLLKRESRFTLLFHGESDSSSSQTKQNEFIERNMKFLKNNNNNKMNNNNKRQQQQQQR</sequence>
<evidence type="ECO:0000256" key="1">
    <source>
        <dbReference type="SAM" id="MobiDB-lite"/>
    </source>
</evidence>
<proteinExistence type="predicted"/>
<dbReference type="Proteomes" id="UP000887458">
    <property type="component" value="Unassembled WGS sequence"/>
</dbReference>
<accession>A0ABQ8JKR4</accession>
<evidence type="ECO:0000313" key="3">
    <source>
        <dbReference type="Proteomes" id="UP000887458"/>
    </source>
</evidence>
<protein>
    <submittedName>
        <fullName evidence="2">Uncharacterized protein</fullName>
    </submittedName>
</protein>
<gene>
    <name evidence="2" type="ORF">DERP_003473</name>
</gene>